<dbReference type="Pfam" id="PF00156">
    <property type="entry name" value="Pribosyltran"/>
    <property type="match status" value="1"/>
</dbReference>
<dbReference type="SUPFAM" id="SSF53271">
    <property type="entry name" value="PRTase-like"/>
    <property type="match status" value="1"/>
</dbReference>
<organism evidence="4 5">
    <name type="scientific">Catenulispora yoronensis</name>
    <dbReference type="NCBI Taxonomy" id="450799"/>
    <lineage>
        <taxon>Bacteria</taxon>
        <taxon>Bacillati</taxon>
        <taxon>Actinomycetota</taxon>
        <taxon>Actinomycetes</taxon>
        <taxon>Catenulisporales</taxon>
        <taxon>Catenulisporaceae</taxon>
        <taxon>Catenulispora</taxon>
    </lineage>
</organism>
<gene>
    <name evidence="4" type="ORF">GCM10009839_33910</name>
</gene>
<keyword evidence="4" id="KW-0328">Glycosyltransferase</keyword>
<dbReference type="EMBL" id="BAAAQN010000017">
    <property type="protein sequence ID" value="GAA2031246.1"/>
    <property type="molecule type" value="Genomic_DNA"/>
</dbReference>
<dbReference type="InterPro" id="IPR050118">
    <property type="entry name" value="Pur/Pyrimidine_PRTase"/>
</dbReference>
<dbReference type="InterPro" id="IPR029057">
    <property type="entry name" value="PRTase-like"/>
</dbReference>
<dbReference type="PANTHER" id="PTHR43864">
    <property type="entry name" value="HYPOXANTHINE/GUANINE PHOSPHORIBOSYLTRANSFERASE"/>
    <property type="match status" value="1"/>
</dbReference>
<dbReference type="PANTHER" id="PTHR43864:SF1">
    <property type="entry name" value="XANTHINE PHOSPHORIBOSYLTRANSFERASE"/>
    <property type="match status" value="1"/>
</dbReference>
<dbReference type="GO" id="GO:0016757">
    <property type="term" value="F:glycosyltransferase activity"/>
    <property type="evidence" value="ECO:0007669"/>
    <property type="project" value="UniProtKB-KW"/>
</dbReference>
<feature type="domain" description="Phosphoribosyltransferase" evidence="3">
    <location>
        <begin position="71"/>
        <end position="180"/>
    </location>
</feature>
<dbReference type="CDD" id="cd06223">
    <property type="entry name" value="PRTases_typeI"/>
    <property type="match status" value="1"/>
</dbReference>
<accession>A0ABP5FRN5</accession>
<sequence>MDSSENLSTDVRRAAQILNARTVPRLGIDRGGRPERIMHALDGLLEPADAAAIGDISAQLWTACRTLLGVAEVEPDYILGLEAGGIVPAVGLAMASGLPYKIAYKLRLALPGTIQFIEPHSARREMYAYGIEPGQRILIVDDEITTGRTIANLVRILRQADAEPLGAACLIEDASCGGRERLSELGVPLATLMTLPCLG</sequence>
<protein>
    <submittedName>
        <fullName evidence="4">Adenine phosphoribosyltransferase</fullName>
    </submittedName>
</protein>
<evidence type="ECO:0000313" key="5">
    <source>
        <dbReference type="Proteomes" id="UP001500751"/>
    </source>
</evidence>
<name>A0ABP5FRN5_9ACTN</name>
<reference evidence="5" key="1">
    <citation type="journal article" date="2019" name="Int. J. Syst. Evol. Microbiol.">
        <title>The Global Catalogue of Microorganisms (GCM) 10K type strain sequencing project: providing services to taxonomists for standard genome sequencing and annotation.</title>
        <authorList>
            <consortium name="The Broad Institute Genomics Platform"/>
            <consortium name="The Broad Institute Genome Sequencing Center for Infectious Disease"/>
            <person name="Wu L."/>
            <person name="Ma J."/>
        </authorList>
    </citation>
    <scope>NUCLEOTIDE SEQUENCE [LARGE SCALE GENOMIC DNA]</scope>
    <source>
        <strain evidence="5">JCM 16014</strain>
    </source>
</reference>
<evidence type="ECO:0000259" key="3">
    <source>
        <dbReference type="Pfam" id="PF00156"/>
    </source>
</evidence>
<dbReference type="InterPro" id="IPR000836">
    <property type="entry name" value="PRTase_dom"/>
</dbReference>
<keyword evidence="5" id="KW-1185">Reference proteome</keyword>
<keyword evidence="2" id="KW-0660">Purine salvage</keyword>
<dbReference type="Gene3D" id="3.40.50.2020">
    <property type="match status" value="1"/>
</dbReference>
<evidence type="ECO:0000256" key="1">
    <source>
        <dbReference type="ARBA" id="ARBA00022679"/>
    </source>
</evidence>
<proteinExistence type="predicted"/>
<dbReference type="Proteomes" id="UP001500751">
    <property type="component" value="Unassembled WGS sequence"/>
</dbReference>
<keyword evidence="1" id="KW-0808">Transferase</keyword>
<comment type="caution">
    <text evidence="4">The sequence shown here is derived from an EMBL/GenBank/DDBJ whole genome shotgun (WGS) entry which is preliminary data.</text>
</comment>
<evidence type="ECO:0000313" key="4">
    <source>
        <dbReference type="EMBL" id="GAA2031246.1"/>
    </source>
</evidence>
<dbReference type="RefSeq" id="WP_344666562.1">
    <property type="nucleotide sequence ID" value="NZ_BAAAQN010000017.1"/>
</dbReference>
<evidence type="ECO:0000256" key="2">
    <source>
        <dbReference type="ARBA" id="ARBA00022726"/>
    </source>
</evidence>